<keyword evidence="11 19" id="KW-0460">Magnesium</keyword>
<evidence type="ECO:0000256" key="6">
    <source>
        <dbReference type="ARBA" id="ARBA00015850"/>
    </source>
</evidence>
<keyword evidence="13 19" id="KW-0472">Membrane</keyword>
<dbReference type="PANTHER" id="PTHR34148:SF1">
    <property type="entry name" value="ADENOSYLCOBINAMIDE-GDP RIBAZOLETRANSFERASE"/>
    <property type="match status" value="1"/>
</dbReference>
<comment type="catalytic activity">
    <reaction evidence="18 19">
        <text>alpha-ribazole 5'-phosphate + adenosylcob(III)inamide-GDP = adenosylcob(III)alamin 5'-phosphate + GMP + H(+)</text>
        <dbReference type="Rhea" id="RHEA:23560"/>
        <dbReference type="ChEBI" id="CHEBI:15378"/>
        <dbReference type="ChEBI" id="CHEBI:57918"/>
        <dbReference type="ChEBI" id="CHEBI:58115"/>
        <dbReference type="ChEBI" id="CHEBI:60487"/>
        <dbReference type="ChEBI" id="CHEBI:60493"/>
        <dbReference type="EC" id="2.7.8.26"/>
    </reaction>
</comment>
<comment type="pathway">
    <text evidence="3 19">Cofactor biosynthesis; adenosylcobalamin biosynthesis; adenosylcobalamin from cob(II)yrinate a,c-diamide: step 7/7.</text>
</comment>
<feature type="transmembrane region" description="Helical" evidence="19">
    <location>
        <begin position="271"/>
        <end position="293"/>
    </location>
</feature>
<dbReference type="Proteomes" id="UP000294855">
    <property type="component" value="Unassembled WGS sequence"/>
</dbReference>
<dbReference type="OrthoDB" id="11748at2157"/>
<evidence type="ECO:0000313" key="21">
    <source>
        <dbReference type="Proteomes" id="UP000294855"/>
    </source>
</evidence>
<evidence type="ECO:0000256" key="8">
    <source>
        <dbReference type="ARBA" id="ARBA00022573"/>
    </source>
</evidence>
<comment type="similarity">
    <text evidence="4 19">Belongs to the CobS family.</text>
</comment>
<comment type="cofactor">
    <cofactor evidence="1 19">
        <name>Mg(2+)</name>
        <dbReference type="ChEBI" id="CHEBI:18420"/>
    </cofactor>
</comment>
<comment type="function">
    <text evidence="14 19">Joins adenosylcobinamide-GDP and alpha-ribazole to generate adenosylcobalamin (Ado-cobalamin). Also synthesizes adenosylcobalamin 5'-phosphate from adenosylcobinamide-GDP and alpha-ribazole 5'-phosphate.</text>
</comment>
<keyword evidence="7 19" id="KW-1003">Cell membrane</keyword>
<keyword evidence="21" id="KW-1185">Reference proteome</keyword>
<sequence length="295" mass="31128">MTLWEAFKAGFGFLSVIPVGITMEGIDALMKRLYMYPIVGFCLGILIGIITFVAEIVLPTPLTIISIMLAVYGIIWFNHLDGVSDLGDGMTAHGSLEKKRKALKDMALGIGGVAFAVLLMLFFYSSLTALENAIRMGTGIGINPIVTGITGLIIPSLADAGISFAWALAPAFLLAVTMIVAETNGKQAMLTIATFGKSFSEGLGSMTIAGGTRKNFTIGFIFTAIVSFLLLGLIGLAALIVSTLSALIILKISNRHFEGLNGDGIGTANEVGRIITIATVAVILSWLYGGMIWTL</sequence>
<comment type="catalytic activity">
    <reaction evidence="17 19">
        <text>alpha-ribazole + adenosylcob(III)inamide-GDP = adenosylcob(III)alamin + GMP + H(+)</text>
        <dbReference type="Rhea" id="RHEA:16049"/>
        <dbReference type="ChEBI" id="CHEBI:10329"/>
        <dbReference type="ChEBI" id="CHEBI:15378"/>
        <dbReference type="ChEBI" id="CHEBI:18408"/>
        <dbReference type="ChEBI" id="CHEBI:58115"/>
        <dbReference type="ChEBI" id="CHEBI:60487"/>
        <dbReference type="EC" id="2.7.8.26"/>
    </reaction>
</comment>
<dbReference type="Pfam" id="PF02654">
    <property type="entry name" value="CobS"/>
    <property type="match status" value="1"/>
</dbReference>
<evidence type="ECO:0000256" key="15">
    <source>
        <dbReference type="ARBA" id="ARBA00032605"/>
    </source>
</evidence>
<evidence type="ECO:0000256" key="12">
    <source>
        <dbReference type="ARBA" id="ARBA00022989"/>
    </source>
</evidence>
<keyword evidence="8 19" id="KW-0169">Cobalamin biosynthesis</keyword>
<dbReference type="GO" id="GO:0051073">
    <property type="term" value="F:adenosylcobinamide-GDP ribazoletransferase activity"/>
    <property type="evidence" value="ECO:0007669"/>
    <property type="project" value="UniProtKB-UniRule"/>
</dbReference>
<evidence type="ECO:0000256" key="3">
    <source>
        <dbReference type="ARBA" id="ARBA00004663"/>
    </source>
</evidence>
<protein>
    <recommendedName>
        <fullName evidence="6 19">Adenosylcobinamide-GDP ribazoletransferase</fullName>
        <ecNumber evidence="5 19">2.7.8.26</ecNumber>
    </recommendedName>
    <alternativeName>
        <fullName evidence="16 19">Cobalamin synthase</fullName>
    </alternativeName>
    <alternativeName>
        <fullName evidence="15 19">Cobalamin-5'-phosphate synthase</fullName>
    </alternativeName>
</protein>
<evidence type="ECO:0000256" key="13">
    <source>
        <dbReference type="ARBA" id="ARBA00023136"/>
    </source>
</evidence>
<feature type="transmembrane region" description="Helical" evidence="19">
    <location>
        <begin position="60"/>
        <end position="77"/>
    </location>
</feature>
<evidence type="ECO:0000256" key="7">
    <source>
        <dbReference type="ARBA" id="ARBA00022475"/>
    </source>
</evidence>
<dbReference type="PANTHER" id="PTHR34148">
    <property type="entry name" value="ADENOSYLCOBINAMIDE-GDP RIBAZOLETRANSFERASE"/>
    <property type="match status" value="1"/>
</dbReference>
<evidence type="ECO:0000256" key="10">
    <source>
        <dbReference type="ARBA" id="ARBA00022692"/>
    </source>
</evidence>
<evidence type="ECO:0000256" key="16">
    <source>
        <dbReference type="ARBA" id="ARBA00032853"/>
    </source>
</evidence>
<feature type="transmembrane region" description="Helical" evidence="19">
    <location>
        <begin position="161"/>
        <end position="181"/>
    </location>
</feature>
<dbReference type="GO" id="GO:0005886">
    <property type="term" value="C:plasma membrane"/>
    <property type="evidence" value="ECO:0007669"/>
    <property type="project" value="UniProtKB-SubCell"/>
</dbReference>
<accession>A0A484F3V8</accession>
<evidence type="ECO:0000256" key="11">
    <source>
        <dbReference type="ARBA" id="ARBA00022842"/>
    </source>
</evidence>
<evidence type="ECO:0000256" key="14">
    <source>
        <dbReference type="ARBA" id="ARBA00025228"/>
    </source>
</evidence>
<comment type="caution">
    <text evidence="20">The sequence shown here is derived from an EMBL/GenBank/DDBJ whole genome shotgun (WGS) entry which is preliminary data.</text>
</comment>
<dbReference type="AlphaFoldDB" id="A0A484F3V8"/>
<dbReference type="GO" id="GO:0008818">
    <property type="term" value="F:cobalamin 5'-phosphate synthase activity"/>
    <property type="evidence" value="ECO:0007669"/>
    <property type="project" value="UniProtKB-UniRule"/>
</dbReference>
<dbReference type="RefSeq" id="WP_133517526.1">
    <property type="nucleotide sequence ID" value="NZ_JAHDUW010000003.1"/>
</dbReference>
<evidence type="ECO:0000256" key="2">
    <source>
        <dbReference type="ARBA" id="ARBA00004651"/>
    </source>
</evidence>
<evidence type="ECO:0000256" key="19">
    <source>
        <dbReference type="HAMAP-Rule" id="MF_00719"/>
    </source>
</evidence>
<dbReference type="HAMAP" id="MF_00719">
    <property type="entry name" value="CobS"/>
    <property type="match status" value="1"/>
</dbReference>
<evidence type="ECO:0000313" key="20">
    <source>
        <dbReference type="EMBL" id="TDQ68884.1"/>
    </source>
</evidence>
<feature type="transmembrane region" description="Helical" evidence="19">
    <location>
        <begin position="33"/>
        <end position="54"/>
    </location>
</feature>
<dbReference type="UniPathway" id="UPA00148">
    <property type="reaction ID" value="UER00238"/>
</dbReference>
<keyword evidence="9 19" id="KW-0808">Transferase</keyword>
<feature type="transmembrane region" description="Helical" evidence="19">
    <location>
        <begin position="133"/>
        <end position="154"/>
    </location>
</feature>
<name>A0A484F3V8_9EURY</name>
<proteinExistence type="inferred from homology"/>
<evidence type="ECO:0000256" key="17">
    <source>
        <dbReference type="ARBA" id="ARBA00048623"/>
    </source>
</evidence>
<keyword evidence="10 19" id="KW-0812">Transmembrane</keyword>
<evidence type="ECO:0000256" key="18">
    <source>
        <dbReference type="ARBA" id="ARBA00049504"/>
    </source>
</evidence>
<organism evidence="20 21">
    <name type="scientific">Methanimicrococcus blatticola</name>
    <dbReference type="NCBI Taxonomy" id="91560"/>
    <lineage>
        <taxon>Archaea</taxon>
        <taxon>Methanobacteriati</taxon>
        <taxon>Methanobacteriota</taxon>
        <taxon>Stenosarchaea group</taxon>
        <taxon>Methanomicrobia</taxon>
        <taxon>Methanosarcinales</taxon>
        <taxon>Methanosarcinaceae</taxon>
        <taxon>Methanimicrococcus</taxon>
    </lineage>
</organism>
<feature type="transmembrane region" description="Helical" evidence="19">
    <location>
        <begin position="106"/>
        <end position="127"/>
    </location>
</feature>
<comment type="subcellular location">
    <subcellularLocation>
        <location evidence="2 19">Cell membrane</location>
        <topology evidence="2 19">Multi-pass membrane protein</topology>
    </subcellularLocation>
</comment>
<reference evidence="20 21" key="1">
    <citation type="submission" date="2019-03" db="EMBL/GenBank/DDBJ databases">
        <title>Genomic Encyclopedia of Type Strains, Phase IV (KMG-IV): sequencing the most valuable type-strain genomes for metagenomic binning, comparative biology and taxonomic classification.</title>
        <authorList>
            <person name="Goeker M."/>
        </authorList>
    </citation>
    <scope>NUCLEOTIDE SEQUENCE [LARGE SCALE GENOMIC DNA]</scope>
    <source>
        <strain evidence="20 21">DSM 13328</strain>
    </source>
</reference>
<keyword evidence="12 19" id="KW-1133">Transmembrane helix</keyword>
<evidence type="ECO:0000256" key="1">
    <source>
        <dbReference type="ARBA" id="ARBA00001946"/>
    </source>
</evidence>
<dbReference type="EMBL" id="SNYS01000008">
    <property type="protein sequence ID" value="TDQ68884.1"/>
    <property type="molecule type" value="Genomic_DNA"/>
</dbReference>
<dbReference type="GO" id="GO:0009236">
    <property type="term" value="P:cobalamin biosynthetic process"/>
    <property type="evidence" value="ECO:0007669"/>
    <property type="project" value="UniProtKB-UniRule"/>
</dbReference>
<feature type="transmembrane region" description="Helical" evidence="19">
    <location>
        <begin position="220"/>
        <end position="250"/>
    </location>
</feature>
<evidence type="ECO:0000256" key="9">
    <source>
        <dbReference type="ARBA" id="ARBA00022679"/>
    </source>
</evidence>
<evidence type="ECO:0000256" key="4">
    <source>
        <dbReference type="ARBA" id="ARBA00010561"/>
    </source>
</evidence>
<evidence type="ECO:0000256" key="5">
    <source>
        <dbReference type="ARBA" id="ARBA00013200"/>
    </source>
</evidence>
<gene>
    <name evidence="19" type="primary">cobS</name>
    <name evidence="20" type="ORF">C7391_1083</name>
</gene>
<dbReference type="InterPro" id="IPR003805">
    <property type="entry name" value="CobS"/>
</dbReference>
<dbReference type="EC" id="2.7.8.26" evidence="5 19"/>